<dbReference type="SUPFAM" id="SSF48403">
    <property type="entry name" value="Ankyrin repeat"/>
    <property type="match status" value="1"/>
</dbReference>
<dbReference type="Gene3D" id="1.25.40.20">
    <property type="entry name" value="Ankyrin repeat-containing domain"/>
    <property type="match status" value="2"/>
</dbReference>
<dbReference type="InterPro" id="IPR036361">
    <property type="entry name" value="SAP_dom_sf"/>
</dbReference>
<dbReference type="PROSITE" id="PS50800">
    <property type="entry name" value="SAP"/>
    <property type="match status" value="1"/>
</dbReference>
<accession>A0AB34K5P4</accession>
<dbReference type="Proteomes" id="UP001515480">
    <property type="component" value="Unassembled WGS sequence"/>
</dbReference>
<dbReference type="SUPFAM" id="SSF68906">
    <property type="entry name" value="SAP domain"/>
    <property type="match status" value="1"/>
</dbReference>
<sequence length="489" mass="53404">MPKRKGEGHPIDESGVLAAAKEGNWPLFGKTLTSASYLTFDDFNELPPGRTFGVVHQICYHGNLSALQQLLSRHPRVDLKLLTKTGQTPLQVAVAEGSSNEFLEFLRERVTLQTHQELVSAARDGEWPHFESLLNEPGITVDVLNTVPPGRTWGVIHQVSYWGDTAMLEKLITAHPNLNLVLETNEDASQVPTDIAIGRGNTAYAKFLQEAIAKKAPSSATSKVEAPSSAMKMPVSAEGKLCNICYMEDHEAGTMGVACDNDHFICQECFSQWVASETDIEANPQKIFENGGRVTCVCKMSSNCTSNAFANKLIAMVVPDELYERYLKARDYVVGKDAVAGALAKVKQSGGISGVEQEQIRNLYKKADGTYSAYMCGQCKFGPIDHGWCNDLSCHHGEGKGQTGQISNACPKCKWFAAQLGCWPRWDGEFREGGGSSSAPPPVNSLSIAQLKHELKSRGYPTGGTKDVLMARLQQIYNQTYGATSKQSY</sequence>
<evidence type="ECO:0000313" key="2">
    <source>
        <dbReference type="EMBL" id="KAL1528070.1"/>
    </source>
</evidence>
<dbReference type="Gene3D" id="1.10.720.30">
    <property type="entry name" value="SAP domain"/>
    <property type="match status" value="1"/>
</dbReference>
<comment type="caution">
    <text evidence="2">The sequence shown here is derived from an EMBL/GenBank/DDBJ whole genome shotgun (WGS) entry which is preliminary data.</text>
</comment>
<keyword evidence="3" id="KW-1185">Reference proteome</keyword>
<dbReference type="EMBL" id="JBGBPQ010000002">
    <property type="protein sequence ID" value="KAL1528070.1"/>
    <property type="molecule type" value="Genomic_DNA"/>
</dbReference>
<dbReference type="SMART" id="SM00513">
    <property type="entry name" value="SAP"/>
    <property type="match status" value="1"/>
</dbReference>
<evidence type="ECO:0000313" key="3">
    <source>
        <dbReference type="Proteomes" id="UP001515480"/>
    </source>
</evidence>
<reference evidence="2 3" key="1">
    <citation type="journal article" date="2024" name="Science">
        <title>Giant polyketide synthase enzymes in the biosynthesis of giant marine polyether toxins.</title>
        <authorList>
            <person name="Fallon T.R."/>
            <person name="Shende V.V."/>
            <person name="Wierzbicki I.H."/>
            <person name="Pendleton A.L."/>
            <person name="Watervoot N.F."/>
            <person name="Auber R.P."/>
            <person name="Gonzalez D.J."/>
            <person name="Wisecaver J.H."/>
            <person name="Moore B.S."/>
        </authorList>
    </citation>
    <scope>NUCLEOTIDE SEQUENCE [LARGE SCALE GENOMIC DNA]</scope>
    <source>
        <strain evidence="2 3">12B1</strain>
    </source>
</reference>
<name>A0AB34K5P4_PRYPA</name>
<dbReference type="Pfam" id="PF02037">
    <property type="entry name" value="SAP"/>
    <property type="match status" value="1"/>
</dbReference>
<dbReference type="AlphaFoldDB" id="A0AB34K5P4"/>
<proteinExistence type="predicted"/>
<dbReference type="InterPro" id="IPR013083">
    <property type="entry name" value="Znf_RING/FYVE/PHD"/>
</dbReference>
<protein>
    <recommendedName>
        <fullName evidence="1">SAP domain-containing protein</fullName>
    </recommendedName>
</protein>
<dbReference type="InterPro" id="IPR003034">
    <property type="entry name" value="SAP_dom"/>
</dbReference>
<feature type="domain" description="SAP" evidence="1">
    <location>
        <begin position="443"/>
        <end position="477"/>
    </location>
</feature>
<organism evidence="2 3">
    <name type="scientific">Prymnesium parvum</name>
    <name type="common">Toxic golden alga</name>
    <dbReference type="NCBI Taxonomy" id="97485"/>
    <lineage>
        <taxon>Eukaryota</taxon>
        <taxon>Haptista</taxon>
        <taxon>Haptophyta</taxon>
        <taxon>Prymnesiophyceae</taxon>
        <taxon>Prymnesiales</taxon>
        <taxon>Prymnesiaceae</taxon>
        <taxon>Prymnesium</taxon>
    </lineage>
</organism>
<dbReference type="InterPro" id="IPR036770">
    <property type="entry name" value="Ankyrin_rpt-contain_sf"/>
</dbReference>
<evidence type="ECO:0000259" key="1">
    <source>
        <dbReference type="PROSITE" id="PS50800"/>
    </source>
</evidence>
<dbReference type="Gene3D" id="3.30.40.10">
    <property type="entry name" value="Zinc/RING finger domain, C3HC4 (zinc finger)"/>
    <property type="match status" value="1"/>
</dbReference>
<gene>
    <name evidence="2" type="ORF">AB1Y20_009436</name>
</gene>